<evidence type="ECO:0000313" key="1">
    <source>
        <dbReference type="EMBL" id="TWF71745.1"/>
    </source>
</evidence>
<gene>
    <name evidence="1" type="ORF">FHX73_18116</name>
</gene>
<proteinExistence type="predicted"/>
<dbReference type="Proteomes" id="UP000317940">
    <property type="component" value="Unassembled WGS sequence"/>
</dbReference>
<accession>A0A561SAB5</accession>
<name>A0A561SAB5_9ACTN</name>
<evidence type="ECO:0000313" key="2">
    <source>
        <dbReference type="Proteomes" id="UP000317940"/>
    </source>
</evidence>
<dbReference type="RefSeq" id="WP_145911538.1">
    <property type="nucleotide sequence ID" value="NZ_BAAAMZ010000022.1"/>
</dbReference>
<comment type="caution">
    <text evidence="1">The sequence shown here is derived from an EMBL/GenBank/DDBJ whole genome shotgun (WGS) entry which is preliminary data.</text>
</comment>
<sequence>MTETTFPYRLADSSGEGWLHTGDGLYSTFPRTDLGDMEYDQLVSERGPLREIAPESAEDSQAIQEALTAAGKKAVITLLAALYATARKVMDQSGGRIAVMTAGRPGSWEADRLRNLIWEGDGVKPSRVDQAALDTLTGIFERWVLTGDTVVEMAENLAGDVAQVAGKIGGWNAITDQWVRSAQYAESLGTWLVGADYHS</sequence>
<dbReference type="OrthoDB" id="4529167at2"/>
<dbReference type="EMBL" id="VIWT01000008">
    <property type="protein sequence ID" value="TWF71745.1"/>
    <property type="molecule type" value="Genomic_DNA"/>
</dbReference>
<protein>
    <submittedName>
        <fullName evidence="1">Uncharacterized protein</fullName>
    </submittedName>
</protein>
<dbReference type="AlphaFoldDB" id="A0A561SAB5"/>
<organism evidence="1 2">
    <name type="scientific">Kitasatospora viridis</name>
    <dbReference type="NCBI Taxonomy" id="281105"/>
    <lineage>
        <taxon>Bacteria</taxon>
        <taxon>Bacillati</taxon>
        <taxon>Actinomycetota</taxon>
        <taxon>Actinomycetes</taxon>
        <taxon>Kitasatosporales</taxon>
        <taxon>Streptomycetaceae</taxon>
        <taxon>Kitasatospora</taxon>
    </lineage>
</organism>
<keyword evidence="2" id="KW-1185">Reference proteome</keyword>
<reference evidence="1 2" key="1">
    <citation type="submission" date="2019-06" db="EMBL/GenBank/DDBJ databases">
        <title>Sequencing the genomes of 1000 actinobacteria strains.</title>
        <authorList>
            <person name="Klenk H.-P."/>
        </authorList>
    </citation>
    <scope>NUCLEOTIDE SEQUENCE [LARGE SCALE GENOMIC DNA]</scope>
    <source>
        <strain evidence="1 2">DSM 44826</strain>
    </source>
</reference>